<dbReference type="EMBL" id="JARBJD010000143">
    <property type="protein sequence ID" value="KAK2950097.1"/>
    <property type="molecule type" value="Genomic_DNA"/>
</dbReference>
<evidence type="ECO:0000313" key="2">
    <source>
        <dbReference type="EMBL" id="KAK2950097.1"/>
    </source>
</evidence>
<proteinExistence type="predicted"/>
<sequence length="692" mass="78806">MMEAKASDVKNGADRVRRLLLGEDEQKDLDEGPCNKNKVDDKKQREYEEKLQQLELEKKAQAGDKPWLTRGKEEETESGHSVGDEEDVVILVAPNRKPVQTTETVEQKKEEVSIDVEVLPAQATPKKVAATSKEGSPQATHTPPKIGSSKGKVEAGEAERKRAKVVAVRQCGARRVITHPTVNDQIMAILKQQRSARSEIGSAPILNHLNSWTHLSQVADDAQLLDFLANGNILRVGVDLSDICWRLKKKEVFEQVLAILEKQGVYNRDIWSYSLKHEGPIRAIEAYLSDRHNGFTRHIPKIQKIESSLYTSDPVANHAFNLYEYRPLINPRTFSLGTQKEIPNANLKQQYKQYLLFLAHRGRGHLPPTATKPLLCSDDKLIMSYYLILQDRLDEARAMFNQIPRSFGKEGRVDEEMAIQYAYMSGYLDFSTPWTDYSDDPSQHLAEARRVVAEFEHVKLRRWRDMFDELKRQLEIIDTAFLPIRRTETEDETDMILMEDESRREIKRQRQLRAAQKQAPSLAISLNKESFDVSITQQNGKDETALVKFYPSPLSKEGDEISETTTVAIPTEFRNRNVMISVEYETLTKTVSSFDHSMAIDVFEQAGRLQVRDRTAKRPLPSVYVKAYMRKNKDDKGEFQKDGFTDLTGTFDYASVNKETRSTRGFAGARFSILVMSHNRGSDVIEVSAPAQ</sequence>
<reference evidence="2 3" key="1">
    <citation type="journal article" date="2022" name="bioRxiv">
        <title>Genomics of Preaxostyla Flagellates Illuminates Evolutionary Transitions and the Path Towards Mitochondrial Loss.</title>
        <authorList>
            <person name="Novak L.V.F."/>
            <person name="Treitli S.C."/>
            <person name="Pyrih J."/>
            <person name="Halakuc P."/>
            <person name="Pipaliya S.V."/>
            <person name="Vacek V."/>
            <person name="Brzon O."/>
            <person name="Soukal P."/>
            <person name="Eme L."/>
            <person name="Dacks J.B."/>
            <person name="Karnkowska A."/>
            <person name="Elias M."/>
            <person name="Hampl V."/>
        </authorList>
    </citation>
    <scope>NUCLEOTIDE SEQUENCE [LARGE SCALE GENOMIC DNA]</scope>
    <source>
        <strain evidence="2">NAU3</strain>
        <tissue evidence="2">Gut</tissue>
    </source>
</reference>
<feature type="region of interest" description="Disordered" evidence="1">
    <location>
        <begin position="1"/>
        <end position="89"/>
    </location>
</feature>
<dbReference type="Proteomes" id="UP001281761">
    <property type="component" value="Unassembled WGS sequence"/>
</dbReference>
<evidence type="ECO:0000313" key="3">
    <source>
        <dbReference type="Proteomes" id="UP001281761"/>
    </source>
</evidence>
<organism evidence="2 3">
    <name type="scientific">Blattamonas nauphoetae</name>
    <dbReference type="NCBI Taxonomy" id="2049346"/>
    <lineage>
        <taxon>Eukaryota</taxon>
        <taxon>Metamonada</taxon>
        <taxon>Preaxostyla</taxon>
        <taxon>Oxymonadida</taxon>
        <taxon>Blattamonas</taxon>
    </lineage>
</organism>
<accession>A0ABQ9XHI2</accession>
<evidence type="ECO:0000256" key="1">
    <source>
        <dbReference type="SAM" id="MobiDB-lite"/>
    </source>
</evidence>
<feature type="compositionally biased region" description="Basic and acidic residues" evidence="1">
    <location>
        <begin position="1"/>
        <end position="21"/>
    </location>
</feature>
<feature type="region of interest" description="Disordered" evidence="1">
    <location>
        <begin position="125"/>
        <end position="159"/>
    </location>
</feature>
<gene>
    <name evidence="2" type="ORF">BLNAU_15019</name>
</gene>
<name>A0ABQ9XHI2_9EUKA</name>
<protein>
    <submittedName>
        <fullName evidence="2">Actin-binding protein</fullName>
    </submittedName>
</protein>
<keyword evidence="3" id="KW-1185">Reference proteome</keyword>
<comment type="caution">
    <text evidence="2">The sequence shown here is derived from an EMBL/GenBank/DDBJ whole genome shotgun (WGS) entry which is preliminary data.</text>
</comment>
<feature type="compositionally biased region" description="Basic and acidic residues" evidence="1">
    <location>
        <begin position="37"/>
        <end position="62"/>
    </location>
</feature>